<comment type="caution">
    <text evidence="3">The sequence shown here is derived from an EMBL/GenBank/DDBJ whole genome shotgun (WGS) entry which is preliminary data.</text>
</comment>
<evidence type="ECO:0000313" key="5">
    <source>
        <dbReference type="Proteomes" id="UP000676336"/>
    </source>
</evidence>
<dbReference type="InterPro" id="IPR055375">
    <property type="entry name" value="Ribophorin_II_2nd"/>
</dbReference>
<feature type="non-terminal residue" evidence="3">
    <location>
        <position position="1"/>
    </location>
</feature>
<reference evidence="3" key="1">
    <citation type="submission" date="2021-02" db="EMBL/GenBank/DDBJ databases">
        <authorList>
            <person name="Nowell W R."/>
        </authorList>
    </citation>
    <scope>NUCLEOTIDE SEQUENCE</scope>
</reference>
<dbReference type="Pfam" id="PF23861">
    <property type="entry name" value="Ribophorin_II_2nd"/>
    <property type="match status" value="1"/>
</dbReference>
<name>A0A8S3BHV9_9BILA</name>
<dbReference type="EMBL" id="CAJOBI010153118">
    <property type="protein sequence ID" value="CAF4819523.1"/>
    <property type="molecule type" value="Genomic_DNA"/>
</dbReference>
<dbReference type="Proteomes" id="UP000681967">
    <property type="component" value="Unassembled WGS sequence"/>
</dbReference>
<sequence length="60" mass="6771">EMTVTAESAKRKEDGVVVVSKQKLTPKSSDFTVYELAFFDKKIPRGFYTIHLILTPHTNG</sequence>
<evidence type="ECO:0000313" key="2">
    <source>
        <dbReference type="EMBL" id="CAF4758980.1"/>
    </source>
</evidence>
<dbReference type="AlphaFoldDB" id="A0A8S3BHV9"/>
<feature type="domain" description="Ribophorin II second" evidence="1">
    <location>
        <begin position="2"/>
        <end position="52"/>
    </location>
</feature>
<gene>
    <name evidence="2" type="ORF">BYL167_LOCUS46423</name>
    <name evidence="4" type="ORF">GIL414_LOCUS48284</name>
    <name evidence="3" type="ORF">SMN809_LOCUS47976</name>
</gene>
<feature type="non-terminal residue" evidence="3">
    <location>
        <position position="60"/>
    </location>
</feature>
<organism evidence="3 5">
    <name type="scientific">Rotaria magnacalcarata</name>
    <dbReference type="NCBI Taxonomy" id="392030"/>
    <lineage>
        <taxon>Eukaryota</taxon>
        <taxon>Metazoa</taxon>
        <taxon>Spiralia</taxon>
        <taxon>Gnathifera</taxon>
        <taxon>Rotifera</taxon>
        <taxon>Eurotatoria</taxon>
        <taxon>Bdelloidea</taxon>
        <taxon>Philodinida</taxon>
        <taxon>Philodinidae</taxon>
        <taxon>Rotaria</taxon>
    </lineage>
</organism>
<dbReference type="Proteomes" id="UP000681720">
    <property type="component" value="Unassembled WGS sequence"/>
</dbReference>
<dbReference type="Proteomes" id="UP000676336">
    <property type="component" value="Unassembled WGS sequence"/>
</dbReference>
<accession>A0A8S3BHV9</accession>
<evidence type="ECO:0000313" key="4">
    <source>
        <dbReference type="EMBL" id="CAF4827317.1"/>
    </source>
</evidence>
<protein>
    <recommendedName>
        <fullName evidence="1">Ribophorin II second domain-containing protein</fullName>
    </recommendedName>
</protein>
<evidence type="ECO:0000259" key="1">
    <source>
        <dbReference type="Pfam" id="PF23861"/>
    </source>
</evidence>
<dbReference type="EMBL" id="CAJOBH010131377">
    <property type="protein sequence ID" value="CAF4758980.1"/>
    <property type="molecule type" value="Genomic_DNA"/>
</dbReference>
<dbReference type="EMBL" id="CAJOBJ010156078">
    <property type="protein sequence ID" value="CAF4827317.1"/>
    <property type="molecule type" value="Genomic_DNA"/>
</dbReference>
<proteinExistence type="predicted"/>
<evidence type="ECO:0000313" key="3">
    <source>
        <dbReference type="EMBL" id="CAF4819523.1"/>
    </source>
</evidence>